<evidence type="ECO:0000313" key="2">
    <source>
        <dbReference type="Proteomes" id="UP000032068"/>
    </source>
</evidence>
<dbReference type="AlphaFoldDB" id="A0A0D0JAR9"/>
<evidence type="ECO:0000313" key="1">
    <source>
        <dbReference type="EMBL" id="KIP92278.1"/>
    </source>
</evidence>
<gene>
    <name evidence="1" type="ORF">RU08_22380</name>
</gene>
<sequence length="50" mass="5800">MKSEWVPDGGYETEHEARIDVQIYITRYNTIRLHSYNGYRSPVAAEKLAA</sequence>
<name>A0A0D0JAR9_9PSED</name>
<organism evidence="1 2">
    <name type="scientific">Pseudomonas fulva</name>
    <dbReference type="NCBI Taxonomy" id="47880"/>
    <lineage>
        <taxon>Bacteria</taxon>
        <taxon>Pseudomonadati</taxon>
        <taxon>Pseudomonadota</taxon>
        <taxon>Gammaproteobacteria</taxon>
        <taxon>Pseudomonadales</taxon>
        <taxon>Pseudomonadaceae</taxon>
        <taxon>Pseudomonas</taxon>
    </lineage>
</organism>
<dbReference type="EMBL" id="JXQW01000088">
    <property type="protein sequence ID" value="KIP92278.1"/>
    <property type="molecule type" value="Genomic_DNA"/>
</dbReference>
<protein>
    <submittedName>
        <fullName evidence="1">Transposase</fullName>
    </submittedName>
</protein>
<proteinExistence type="predicted"/>
<accession>A0A0D0JAR9</accession>
<comment type="caution">
    <text evidence="1">The sequence shown here is derived from an EMBL/GenBank/DDBJ whole genome shotgun (WGS) entry which is preliminary data.</text>
</comment>
<reference evidence="1 2" key="1">
    <citation type="submission" date="2014-12" db="EMBL/GenBank/DDBJ databases">
        <title>16Stimator: statistical estimation of ribosomal gene copy numbers from draft genome assemblies.</title>
        <authorList>
            <person name="Perisin M.A."/>
            <person name="Vetter M."/>
            <person name="Gilbert J.A."/>
            <person name="Bergelson J."/>
        </authorList>
    </citation>
    <scope>NUCLEOTIDE SEQUENCE [LARGE SCALE GENOMIC DNA]</scope>
    <source>
        <strain evidence="1 2">MEJ086</strain>
    </source>
</reference>
<dbReference type="Proteomes" id="UP000032068">
    <property type="component" value="Unassembled WGS sequence"/>
</dbReference>